<reference evidence="10 11" key="1">
    <citation type="submission" date="2017-06" db="EMBL/GenBank/DDBJ databases">
        <title>Aedes aegypti genome working group (AGWG) sequencing and assembly.</title>
        <authorList>
            <consortium name="Aedes aegypti Genome Working Group (AGWG)"/>
            <person name="Matthews B.J."/>
        </authorList>
    </citation>
    <scope>NUCLEOTIDE SEQUENCE [LARGE SCALE GENOMIC DNA]</scope>
    <source>
        <strain evidence="10 11">LVP_AGWG</strain>
    </source>
</reference>
<keyword evidence="3 7" id="KW-0175">Coiled coil</keyword>
<dbReference type="GO" id="GO:0005524">
    <property type="term" value="F:ATP binding"/>
    <property type="evidence" value="ECO:0007669"/>
    <property type="project" value="UniProtKB-UniRule"/>
</dbReference>
<dbReference type="PROSITE" id="PS51456">
    <property type="entry name" value="MYOSIN_MOTOR"/>
    <property type="match status" value="1"/>
</dbReference>
<dbReference type="PROSITE" id="PS50096">
    <property type="entry name" value="IQ"/>
    <property type="match status" value="1"/>
</dbReference>
<comment type="caution">
    <text evidence="6">Lacks conserved residue(s) required for the propagation of feature annotation.</text>
</comment>
<gene>
    <name evidence="10" type="primary">5572998</name>
</gene>
<keyword evidence="5 6" id="KW-0505">Motor protein</keyword>
<feature type="binding site" evidence="6">
    <location>
        <begin position="56"/>
        <end position="63"/>
    </location>
    <ligand>
        <name>ATP</name>
        <dbReference type="ChEBI" id="CHEBI:30616"/>
    </ligand>
</feature>
<dbReference type="GO" id="GO:0003774">
    <property type="term" value="F:cytoskeletal motor activity"/>
    <property type="evidence" value="ECO:0007669"/>
    <property type="project" value="UniProtKB-UniRule"/>
</dbReference>
<evidence type="ECO:0000259" key="9">
    <source>
        <dbReference type="PROSITE" id="PS51456"/>
    </source>
</evidence>
<evidence type="ECO:0000313" key="10">
    <source>
        <dbReference type="EnsemblMetazoa" id="AAEL019851-PC"/>
    </source>
</evidence>
<organism evidence="10 11">
    <name type="scientific">Aedes aegypti</name>
    <name type="common">Yellowfever mosquito</name>
    <name type="synonym">Culex aegypti</name>
    <dbReference type="NCBI Taxonomy" id="7159"/>
    <lineage>
        <taxon>Eukaryota</taxon>
        <taxon>Metazoa</taxon>
        <taxon>Ecdysozoa</taxon>
        <taxon>Arthropoda</taxon>
        <taxon>Hexapoda</taxon>
        <taxon>Insecta</taxon>
        <taxon>Pterygota</taxon>
        <taxon>Neoptera</taxon>
        <taxon>Endopterygota</taxon>
        <taxon>Diptera</taxon>
        <taxon>Nematocera</taxon>
        <taxon>Culicoidea</taxon>
        <taxon>Culicidae</taxon>
        <taxon>Culicinae</taxon>
        <taxon>Aedini</taxon>
        <taxon>Aedes</taxon>
        <taxon>Stegomyia</taxon>
    </lineage>
</organism>
<keyword evidence="2 6" id="KW-0067">ATP-binding</keyword>
<dbReference type="Gene3D" id="1.10.10.820">
    <property type="match status" value="1"/>
</dbReference>
<dbReference type="SMART" id="SM00242">
    <property type="entry name" value="MYSc"/>
    <property type="match status" value="1"/>
</dbReference>
<dbReference type="Gene3D" id="1.20.58.530">
    <property type="match status" value="1"/>
</dbReference>
<keyword evidence="11" id="KW-1185">Reference proteome</keyword>
<evidence type="ECO:0000256" key="7">
    <source>
        <dbReference type="SAM" id="Coils"/>
    </source>
</evidence>
<feature type="coiled-coil region" evidence="7">
    <location>
        <begin position="761"/>
        <end position="1445"/>
    </location>
</feature>
<dbReference type="EnsemblMetazoa" id="AAEL019851-RD">
    <property type="protein sequence ID" value="AAEL019851-PD"/>
    <property type="gene ID" value="AAEL019851"/>
</dbReference>
<dbReference type="InterPro" id="IPR027417">
    <property type="entry name" value="P-loop_NTPase"/>
</dbReference>
<dbReference type="GO" id="GO:0051015">
    <property type="term" value="F:actin filament binding"/>
    <property type="evidence" value="ECO:0007669"/>
    <property type="project" value="TreeGrafter"/>
</dbReference>
<dbReference type="Gene3D" id="4.10.270.10">
    <property type="entry name" value="Myosin, subunit A"/>
    <property type="match status" value="1"/>
</dbReference>
<keyword evidence="6" id="KW-0009">Actin-binding</keyword>
<evidence type="ECO:0000313" key="11">
    <source>
        <dbReference type="Proteomes" id="UP000008820"/>
    </source>
</evidence>
<dbReference type="InterPro" id="IPR036961">
    <property type="entry name" value="Kinesin_motor_dom_sf"/>
</dbReference>
<reference evidence="10" key="2">
    <citation type="submission" date="2020-05" db="UniProtKB">
        <authorList>
            <consortium name="EnsemblMetazoa"/>
        </authorList>
    </citation>
    <scope>IDENTIFICATION</scope>
    <source>
        <strain evidence="10">LVP_AGWG</strain>
    </source>
</reference>
<accession>A0A6I8TZ71</accession>
<name>A0A6I8TZ71_AEDAE</name>
<dbReference type="Pfam" id="PF00063">
    <property type="entry name" value="Myosin_head"/>
    <property type="match status" value="1"/>
</dbReference>
<evidence type="ECO:0000256" key="8">
    <source>
        <dbReference type="SAM" id="MobiDB-lite"/>
    </source>
</evidence>
<dbReference type="FunCoup" id="A0A6I8TZ71">
    <property type="interactions" value="305"/>
</dbReference>
<dbReference type="Pfam" id="PF00612">
    <property type="entry name" value="IQ"/>
    <property type="match status" value="1"/>
</dbReference>
<dbReference type="PRINTS" id="PR00193">
    <property type="entry name" value="MYOSINHEAVY"/>
</dbReference>
<dbReference type="GO" id="GO:0016460">
    <property type="term" value="C:myosin II complex"/>
    <property type="evidence" value="ECO:0007669"/>
    <property type="project" value="TreeGrafter"/>
</dbReference>
<evidence type="ECO:0000256" key="1">
    <source>
        <dbReference type="ARBA" id="ARBA00022741"/>
    </source>
</evidence>
<protein>
    <recommendedName>
        <fullName evidence="9">Myosin motor domain-containing protein</fullName>
    </recommendedName>
</protein>
<dbReference type="GO" id="GO:0005737">
    <property type="term" value="C:cytoplasm"/>
    <property type="evidence" value="ECO:0007669"/>
    <property type="project" value="TreeGrafter"/>
</dbReference>
<dbReference type="InterPro" id="IPR001609">
    <property type="entry name" value="Myosin_head_motor_dom-like"/>
</dbReference>
<dbReference type="Gene3D" id="1.20.120.720">
    <property type="entry name" value="Myosin VI head, motor domain, U50 subdomain"/>
    <property type="match status" value="1"/>
</dbReference>
<keyword evidence="1 6" id="KW-0547">Nucleotide-binding</keyword>
<dbReference type="InParanoid" id="A0A6I8TZ71"/>
<dbReference type="Proteomes" id="UP000008820">
    <property type="component" value="Chromosome 3"/>
</dbReference>
<dbReference type="EnsemblMetazoa" id="AAEL019851-RC">
    <property type="protein sequence ID" value="AAEL019851-PC"/>
    <property type="gene ID" value="AAEL019851"/>
</dbReference>
<keyword evidence="4 6" id="KW-0518">Myosin</keyword>
<dbReference type="PANTHER" id="PTHR45615:SF36">
    <property type="entry name" value="MYOSIN HEAVY CHAIN-LIKE, ISOFORM B-RELATED"/>
    <property type="match status" value="1"/>
</dbReference>
<evidence type="ECO:0000256" key="6">
    <source>
        <dbReference type="PROSITE-ProRule" id="PRU00782"/>
    </source>
</evidence>
<feature type="region of interest" description="Disordered" evidence="8">
    <location>
        <begin position="1487"/>
        <end position="1514"/>
    </location>
</feature>
<proteinExistence type="inferred from homology"/>
<evidence type="ECO:0000256" key="2">
    <source>
        <dbReference type="ARBA" id="ARBA00022840"/>
    </source>
</evidence>
<dbReference type="OrthoDB" id="2914378at2759"/>
<dbReference type="SUPFAM" id="SSF52540">
    <property type="entry name" value="P-loop containing nucleoside triphosphate hydrolases"/>
    <property type="match status" value="1"/>
</dbReference>
<dbReference type="Gene3D" id="6.20.240.20">
    <property type="match status" value="1"/>
</dbReference>
<evidence type="ECO:0000256" key="3">
    <source>
        <dbReference type="ARBA" id="ARBA00023054"/>
    </source>
</evidence>
<evidence type="ECO:0000256" key="4">
    <source>
        <dbReference type="ARBA" id="ARBA00023123"/>
    </source>
</evidence>
<dbReference type="GO" id="GO:0032982">
    <property type="term" value="C:myosin filament"/>
    <property type="evidence" value="ECO:0007669"/>
    <property type="project" value="TreeGrafter"/>
</dbReference>
<evidence type="ECO:0000256" key="5">
    <source>
        <dbReference type="ARBA" id="ARBA00023175"/>
    </source>
</evidence>
<dbReference type="InterPro" id="IPR000048">
    <property type="entry name" value="IQ_motif_EF-hand-BS"/>
</dbReference>
<dbReference type="Gene3D" id="3.40.850.10">
    <property type="entry name" value="Kinesin motor domain"/>
    <property type="match status" value="1"/>
</dbReference>
<sequence length="1514" mass="174284">MVINPIASLSLYSEKIVSMFCGCKSEDMPPHIFSHAQTAYREMIETRRDQSLIFIGRSGSGKTTSLKHALYYLALAAGSNKKILTVEKVSALSTILEAFGNAQTCLNYNATKCTQIFSLDFDNYGQLISASVQILLLEKIKIRRQYEIEQHTFHVFSRLLLGAEGHLQKELYLENDGFPNNLFIKLSDKLEDKQKASCDFFKLQQAFKVLNMDPSSVKSVWCVLAAIFHLGNANCTITGTQSNTRVQFAEPSHARKAATLLGVSMEELTNTVFANAISEQPGVQDILTSALDSLEALVVGLYSETVSAVVALLNKALTTSNATTASILLVDMPGFQNPSDYDVQNEASLSDLKHNYLQERLQSLFHHVAVDIPLNRYAQELVEIGYEPLHETCSTSLINLLDKTPQTHVVRTSQNKRDQDRRGLLWMLDEEIMYPNASDDTFLERLFSSYSDRESQMLLEKGPKEHQFILQHMQGTNPVTYNSLGWLKESHEHPTTSKAASLLQVSSKPEINSLVTVCFRRSGSAVHFSSIVCPDDNKSLRRVSSIRRSFASSGVKRNSLMMRVKFTVDNIIDTLRRTGTHFTQCFIFHNNSGTTGYVHSNTKGIHNKEILNISLLRNQLRGSGVLQSSRLYRSGFPISVPLSEFVCRFGLLGDAGGNLTVQNILNFNEIDSSVYRIGTSQVMFRPNVLSQLEGKRDELLSERITRLQAFCRGYQARRRLTKRRIQELAVQCIQRNVRAFLRVKEWPWWRLFVKVSPLLNVHRTEEQLAIAINELQLMKKKIEKLESERNELKADNQILEQKLSEVASELTEEHSSSNLISERLEAETKERLRLEKDVKAHQTMYKNLQESAEKLELELLCAKSDLSGGIPDYFENDEVGVNVYRLKYERALRELEFTKKRLQTQHEHDLEQLVGLKKQLEKKLADSYDEVEGQRKAVGEWKRKAQKMTNEMNDLRMLLDEQSSRNNLLEKRHKKFDSEFQVLQDTIRQEKQARERLSREKDFLFAEKSTLEQTISDVRHELELKEEKYGVLQQELAEMTFEGITEEEIANLKRQKMELLRRCKEQEEDLDEMAAQIQILEQVKLRLEMSLETVRKESRKETQQREDEIEEIRSNCYKKIKSLECQLEQEHEERTVMLREKHELERRLRSIEENERAEQVAEETVIQKLKRELRKNKALLRDAQCQLESIRGDSVLKTQLRQLRHQLEDAEFARNAAMKARKLAENELQDIQLVLEETQRARVDAEEKYNLNSRERNELQAQIDENEEEMAELMKKYSATIKQLSFDQSIIADYEIRVNELEAEKKSLKENITELTSRLSCVENMGESSTNIQGKRLELRIKELESRLEFEQATRNRLEMQLNRHKDSFEKAQNELSQIRSNEINAQEALKKSQKTIRDLREELSILTNKEQESSSKRKSLETQLESVEAECNSTRADLRLALQRISDLQQAMDDDASYHFGSDTDDSMDTESGCYNHSSVHVVMDPKETGSSVDISCNDGDSPIYTKTNSKEN</sequence>
<dbReference type="GO" id="GO:0031032">
    <property type="term" value="P:actomyosin structure organization"/>
    <property type="evidence" value="ECO:0007669"/>
    <property type="project" value="TreeGrafter"/>
</dbReference>
<dbReference type="Gene3D" id="1.20.5.340">
    <property type="match status" value="1"/>
</dbReference>
<dbReference type="PANTHER" id="PTHR45615">
    <property type="entry name" value="MYOSIN HEAVY CHAIN, NON-MUSCLE"/>
    <property type="match status" value="1"/>
</dbReference>
<feature type="domain" description="Myosin motor" evidence="9">
    <location>
        <begin position="1"/>
        <end position="697"/>
    </location>
</feature>
<comment type="similarity">
    <text evidence="6">Belongs to the TRAFAC class myosin-kinesin ATPase superfamily. Myosin family.</text>
</comment>